<evidence type="ECO:0000313" key="4">
    <source>
        <dbReference type="Proteomes" id="UP000464314"/>
    </source>
</evidence>
<accession>A0A6P1TN28</accession>
<organism evidence="3 4">
    <name type="scientific">Anaerocolumna sedimenticola</name>
    <dbReference type="NCBI Taxonomy" id="2696063"/>
    <lineage>
        <taxon>Bacteria</taxon>
        <taxon>Bacillati</taxon>
        <taxon>Bacillota</taxon>
        <taxon>Clostridia</taxon>
        <taxon>Lachnospirales</taxon>
        <taxon>Lachnospiraceae</taxon>
        <taxon>Anaerocolumna</taxon>
    </lineage>
</organism>
<keyword evidence="4" id="KW-1185">Reference proteome</keyword>
<proteinExistence type="predicted"/>
<reference evidence="3 4" key="1">
    <citation type="submission" date="2020-01" db="EMBL/GenBank/DDBJ databases">
        <title>Genome analysis of Anaerocolumna sp. CBA3638.</title>
        <authorList>
            <person name="Kim J."/>
            <person name="Roh S.W."/>
        </authorList>
    </citation>
    <scope>NUCLEOTIDE SEQUENCE [LARGE SCALE GENOMIC DNA]</scope>
    <source>
        <strain evidence="3 4">CBA3638</strain>
    </source>
</reference>
<dbReference type="PROSITE" id="PS51272">
    <property type="entry name" value="SLH"/>
    <property type="match status" value="1"/>
</dbReference>
<dbReference type="KEGG" id="anr:Ana3638_17775"/>
<evidence type="ECO:0000256" key="1">
    <source>
        <dbReference type="ARBA" id="ARBA00022737"/>
    </source>
</evidence>
<feature type="domain" description="SLH" evidence="2">
    <location>
        <begin position="83"/>
        <end position="146"/>
    </location>
</feature>
<name>A0A6P1TN28_9FIRM</name>
<protein>
    <recommendedName>
        <fullName evidence="2">SLH domain-containing protein</fullName>
    </recommendedName>
</protein>
<dbReference type="AlphaFoldDB" id="A0A6P1TN28"/>
<sequence>MQRKILTLLLAVIMLFGTITVPVKPVEAASGTNNVEKVIEALEIMDTDQGNSTNPAAKVTRAQYAQMLVNMSALKDQTSAKSNVSLFKDVTKKYWAAGYIQTAINQGWMSGYMNGTFKPSQSITLIEAVNGVLKLLGYTNSDFTGNISAAEMALYESKDLDKNITKTQKQALTRKDCTNLFYNTLTAKTKDGKIYAETLGYTVDSKGEMDYLSLVNSNLEGPILVDNDWKTQIPFFLGNATFYKDGTLGTLNDIQENDVVYYSEDLKSVWAYDNKVTGSIQSILPNRLAPTSVKLGGKEYTLGSNDMSVAFSSLGKVDEGDVVTLILGKDDTVVDVLGIDEYNVTVTGIVINHGEHVITNENDELVSTNYVTIVDASGNEYEQDYDIKAYNFTEGDIVRVTYTGGIASVTRYQSGSVSFGNNAFSSDGKKLGNDELAANVKILDYCDGSYVTVNASRLANISLGGHTVYYYEKNSSGDISKLILSNVTGDVYKYGILTEIGDSSADSTNYGYNIDGTTGTASGDYYDTEIGPKGFILDDDDSTKIEDMVDLTKVKVKSLGVNTVQDSTQKYQLADQVAVFFHDAGKYTTSTLSDVSNLKKYKLTAYYDKTMSAGGRIRVIVAENID</sequence>
<dbReference type="Proteomes" id="UP000464314">
    <property type="component" value="Chromosome"/>
</dbReference>
<dbReference type="EMBL" id="CP048000">
    <property type="protein sequence ID" value="QHQ62404.1"/>
    <property type="molecule type" value="Genomic_DNA"/>
</dbReference>
<keyword evidence="1" id="KW-0677">Repeat</keyword>
<dbReference type="InterPro" id="IPR001119">
    <property type="entry name" value="SLH_dom"/>
</dbReference>
<gene>
    <name evidence="3" type="ORF">Ana3638_17775</name>
</gene>
<dbReference type="Pfam" id="PF00395">
    <property type="entry name" value="SLH"/>
    <property type="match status" value="1"/>
</dbReference>
<evidence type="ECO:0000313" key="3">
    <source>
        <dbReference type="EMBL" id="QHQ62404.1"/>
    </source>
</evidence>
<evidence type="ECO:0000259" key="2">
    <source>
        <dbReference type="PROSITE" id="PS51272"/>
    </source>
</evidence>
<dbReference type="RefSeq" id="WP_161839228.1">
    <property type="nucleotide sequence ID" value="NZ_CP048000.1"/>
</dbReference>